<feature type="compositionally biased region" description="Polar residues" evidence="5">
    <location>
        <begin position="347"/>
        <end position="362"/>
    </location>
</feature>
<keyword evidence="4" id="KW-0539">Nucleus</keyword>
<dbReference type="PROSITE" id="PS00463">
    <property type="entry name" value="ZN2_CY6_FUNGAL_1"/>
    <property type="match status" value="1"/>
</dbReference>
<dbReference type="InterPro" id="IPR001138">
    <property type="entry name" value="Zn2Cys6_DnaBD"/>
</dbReference>
<feature type="domain" description="Zn(2)-C6 fungal-type" evidence="6">
    <location>
        <begin position="67"/>
        <end position="100"/>
    </location>
</feature>
<dbReference type="GO" id="GO:0000981">
    <property type="term" value="F:DNA-binding transcription factor activity, RNA polymerase II-specific"/>
    <property type="evidence" value="ECO:0007669"/>
    <property type="project" value="InterPro"/>
</dbReference>
<keyword evidence="3" id="KW-0804">Transcription</keyword>
<dbReference type="VEuPathDB" id="FungiDB:ASPVEDRAFT_220021"/>
<dbReference type="GO" id="GO:0003677">
    <property type="term" value="F:DNA binding"/>
    <property type="evidence" value="ECO:0007669"/>
    <property type="project" value="UniProtKB-KW"/>
</dbReference>
<keyword evidence="2" id="KW-0238">DNA-binding</keyword>
<dbReference type="Proteomes" id="UP000184073">
    <property type="component" value="Unassembled WGS sequence"/>
</dbReference>
<dbReference type="SMART" id="SM00066">
    <property type="entry name" value="GAL4"/>
    <property type="match status" value="1"/>
</dbReference>
<feature type="region of interest" description="Disordered" evidence="5">
    <location>
        <begin position="1"/>
        <end position="59"/>
    </location>
</feature>
<keyword evidence="8" id="KW-1185">Reference proteome</keyword>
<dbReference type="InterPro" id="IPR036864">
    <property type="entry name" value="Zn2-C6_fun-type_DNA-bd_sf"/>
</dbReference>
<feature type="region of interest" description="Disordered" evidence="5">
    <location>
        <begin position="297"/>
        <end position="367"/>
    </location>
</feature>
<proteinExistence type="predicted"/>
<accession>A0A1L9P3R7</accession>
<evidence type="ECO:0000313" key="8">
    <source>
        <dbReference type="Proteomes" id="UP000184073"/>
    </source>
</evidence>
<dbReference type="OrthoDB" id="5121955at2759"/>
<evidence type="ECO:0000256" key="4">
    <source>
        <dbReference type="ARBA" id="ARBA00023242"/>
    </source>
</evidence>
<evidence type="ECO:0000256" key="3">
    <source>
        <dbReference type="ARBA" id="ARBA00023163"/>
    </source>
</evidence>
<dbReference type="GO" id="GO:0008270">
    <property type="term" value="F:zinc ion binding"/>
    <property type="evidence" value="ECO:0007669"/>
    <property type="project" value="InterPro"/>
</dbReference>
<protein>
    <recommendedName>
        <fullName evidence="6">Zn(2)-C6 fungal-type domain-containing protein</fullName>
    </recommendedName>
</protein>
<feature type="compositionally biased region" description="Polar residues" evidence="5">
    <location>
        <begin position="203"/>
        <end position="219"/>
    </location>
</feature>
<feature type="compositionally biased region" description="Polar residues" evidence="5">
    <location>
        <begin position="24"/>
        <end position="47"/>
    </location>
</feature>
<dbReference type="CDD" id="cd00067">
    <property type="entry name" value="GAL4"/>
    <property type="match status" value="1"/>
</dbReference>
<dbReference type="Pfam" id="PF00172">
    <property type="entry name" value="Zn_clus"/>
    <property type="match status" value="1"/>
</dbReference>
<dbReference type="RefSeq" id="XP_040661901.1">
    <property type="nucleotide sequence ID" value="XM_040809480.1"/>
</dbReference>
<dbReference type="PROSITE" id="PS50048">
    <property type="entry name" value="ZN2_CY6_FUNGAL_2"/>
    <property type="match status" value="1"/>
</dbReference>
<gene>
    <name evidence="7" type="ORF">ASPVEDRAFT_220021</name>
</gene>
<dbReference type="GeneID" id="63724991"/>
<evidence type="ECO:0000256" key="2">
    <source>
        <dbReference type="ARBA" id="ARBA00023125"/>
    </source>
</evidence>
<sequence>MFRTPPAGGPVHPPQKGRVLDSDLPSQDIRQQTRTPNSRARQMQSGVERSDSSEQLVRRRRPRCSRACEPCRIRKVRCIAGVNGSLPCERCRTMDVKCVIRQRFVQSAYRVNNSSRRPSRSLDEHADPFLMTASDIFPSMESRQTLVSPPDDLVFKSSPSHQDPRDELHPQDLGSGLGPTCEESIRTPESAPEIASHPHLHPHSSTQPRPSDTSAQTSRATRDILARLDSEILALSSATLRQSLIRHLMSQVRILINTIRQIERLGPVGAITDPSRRYWGPTSQRHGIWADAVENDSDRRCRNPDNSHPWPPSIGSHKTEGFLSQSDPGYGLGAVGPDGSRDGPDLGTTSVEPARPESTSSAGDDAARLESGIRDLLDEFLDPIPLPVSGPVSSQPKLGRGGYGASAPNVELDVELDFWS</sequence>
<evidence type="ECO:0000256" key="1">
    <source>
        <dbReference type="ARBA" id="ARBA00023015"/>
    </source>
</evidence>
<dbReference type="AlphaFoldDB" id="A0A1L9P3R7"/>
<keyword evidence="1" id="KW-0805">Transcription regulation</keyword>
<name>A0A1L9P3R7_ASPVE</name>
<evidence type="ECO:0000259" key="6">
    <source>
        <dbReference type="PROSITE" id="PS50048"/>
    </source>
</evidence>
<organism evidence="7 8">
    <name type="scientific">Aspergillus versicolor CBS 583.65</name>
    <dbReference type="NCBI Taxonomy" id="1036611"/>
    <lineage>
        <taxon>Eukaryota</taxon>
        <taxon>Fungi</taxon>
        <taxon>Dikarya</taxon>
        <taxon>Ascomycota</taxon>
        <taxon>Pezizomycotina</taxon>
        <taxon>Eurotiomycetes</taxon>
        <taxon>Eurotiomycetidae</taxon>
        <taxon>Eurotiales</taxon>
        <taxon>Aspergillaceae</taxon>
        <taxon>Aspergillus</taxon>
        <taxon>Aspergillus subgen. Nidulantes</taxon>
    </lineage>
</organism>
<reference evidence="8" key="1">
    <citation type="journal article" date="2017" name="Genome Biol.">
        <title>Comparative genomics reveals high biological diversity and specific adaptations in the industrially and medically important fungal genus Aspergillus.</title>
        <authorList>
            <person name="de Vries R.P."/>
            <person name="Riley R."/>
            <person name="Wiebenga A."/>
            <person name="Aguilar-Osorio G."/>
            <person name="Amillis S."/>
            <person name="Uchima C.A."/>
            <person name="Anderluh G."/>
            <person name="Asadollahi M."/>
            <person name="Askin M."/>
            <person name="Barry K."/>
            <person name="Battaglia E."/>
            <person name="Bayram O."/>
            <person name="Benocci T."/>
            <person name="Braus-Stromeyer S.A."/>
            <person name="Caldana C."/>
            <person name="Canovas D."/>
            <person name="Cerqueira G.C."/>
            <person name="Chen F."/>
            <person name="Chen W."/>
            <person name="Choi C."/>
            <person name="Clum A."/>
            <person name="Dos Santos R.A."/>
            <person name="Damasio A.R."/>
            <person name="Diallinas G."/>
            <person name="Emri T."/>
            <person name="Fekete E."/>
            <person name="Flipphi M."/>
            <person name="Freyberg S."/>
            <person name="Gallo A."/>
            <person name="Gournas C."/>
            <person name="Habgood R."/>
            <person name="Hainaut M."/>
            <person name="Harispe M.L."/>
            <person name="Henrissat B."/>
            <person name="Hilden K.S."/>
            <person name="Hope R."/>
            <person name="Hossain A."/>
            <person name="Karabika E."/>
            <person name="Karaffa L."/>
            <person name="Karanyi Z."/>
            <person name="Krasevec N."/>
            <person name="Kuo A."/>
            <person name="Kusch H."/>
            <person name="LaButti K."/>
            <person name="Lagendijk E.L."/>
            <person name="Lapidus A."/>
            <person name="Levasseur A."/>
            <person name="Lindquist E."/>
            <person name="Lipzen A."/>
            <person name="Logrieco A.F."/>
            <person name="MacCabe A."/>
            <person name="Maekelae M.R."/>
            <person name="Malavazi I."/>
            <person name="Melin P."/>
            <person name="Meyer V."/>
            <person name="Mielnichuk N."/>
            <person name="Miskei M."/>
            <person name="Molnar A.P."/>
            <person name="Mule G."/>
            <person name="Ngan C.Y."/>
            <person name="Orejas M."/>
            <person name="Orosz E."/>
            <person name="Ouedraogo J.P."/>
            <person name="Overkamp K.M."/>
            <person name="Park H.-S."/>
            <person name="Perrone G."/>
            <person name="Piumi F."/>
            <person name="Punt P.J."/>
            <person name="Ram A.F."/>
            <person name="Ramon A."/>
            <person name="Rauscher S."/>
            <person name="Record E."/>
            <person name="Riano-Pachon D.M."/>
            <person name="Robert V."/>
            <person name="Roehrig J."/>
            <person name="Ruller R."/>
            <person name="Salamov A."/>
            <person name="Salih N.S."/>
            <person name="Samson R.A."/>
            <person name="Sandor E."/>
            <person name="Sanguinetti M."/>
            <person name="Schuetze T."/>
            <person name="Sepcic K."/>
            <person name="Shelest E."/>
            <person name="Sherlock G."/>
            <person name="Sophianopoulou V."/>
            <person name="Squina F.M."/>
            <person name="Sun H."/>
            <person name="Susca A."/>
            <person name="Todd R.B."/>
            <person name="Tsang A."/>
            <person name="Unkles S.E."/>
            <person name="van de Wiele N."/>
            <person name="van Rossen-Uffink D."/>
            <person name="Oliveira J.V."/>
            <person name="Vesth T.C."/>
            <person name="Visser J."/>
            <person name="Yu J.-H."/>
            <person name="Zhou M."/>
            <person name="Andersen M.R."/>
            <person name="Archer D.B."/>
            <person name="Baker S.E."/>
            <person name="Benoit I."/>
            <person name="Brakhage A.A."/>
            <person name="Braus G.H."/>
            <person name="Fischer R."/>
            <person name="Frisvad J.C."/>
            <person name="Goldman G.H."/>
            <person name="Houbraken J."/>
            <person name="Oakley B."/>
            <person name="Pocsi I."/>
            <person name="Scazzocchio C."/>
            <person name="Seiboth B."/>
            <person name="vanKuyk P.A."/>
            <person name="Wortman J."/>
            <person name="Dyer P.S."/>
            <person name="Grigoriev I.V."/>
        </authorList>
    </citation>
    <scope>NUCLEOTIDE SEQUENCE [LARGE SCALE GENOMIC DNA]</scope>
    <source>
        <strain evidence="8">CBS 583.65</strain>
    </source>
</reference>
<dbReference type="SUPFAM" id="SSF57701">
    <property type="entry name" value="Zn2/Cys6 DNA-binding domain"/>
    <property type="match status" value="1"/>
</dbReference>
<dbReference type="EMBL" id="KV878125">
    <property type="protein sequence ID" value="OJI96138.1"/>
    <property type="molecule type" value="Genomic_DNA"/>
</dbReference>
<evidence type="ECO:0000313" key="7">
    <source>
        <dbReference type="EMBL" id="OJI96138.1"/>
    </source>
</evidence>
<feature type="region of interest" description="Disordered" evidence="5">
    <location>
        <begin position="149"/>
        <end position="219"/>
    </location>
</feature>
<feature type="region of interest" description="Disordered" evidence="5">
    <location>
        <begin position="384"/>
        <end position="406"/>
    </location>
</feature>
<dbReference type="Gene3D" id="4.10.240.10">
    <property type="entry name" value="Zn(2)-C6 fungal-type DNA-binding domain"/>
    <property type="match status" value="1"/>
</dbReference>
<evidence type="ECO:0000256" key="5">
    <source>
        <dbReference type="SAM" id="MobiDB-lite"/>
    </source>
</evidence>